<name>A0A645JBU6_9ZZZZ</name>
<proteinExistence type="predicted"/>
<dbReference type="PANTHER" id="PTHR46066">
    <property type="entry name" value="CHITINASE DOMAIN-CONTAINING PROTEIN 1 FAMILY MEMBER"/>
    <property type="match status" value="1"/>
</dbReference>
<evidence type="ECO:0000313" key="1">
    <source>
        <dbReference type="EMBL" id="MPN60550.1"/>
    </source>
</evidence>
<dbReference type="Gene3D" id="3.10.50.10">
    <property type="match status" value="1"/>
</dbReference>
<dbReference type="AlphaFoldDB" id="A0A645JBU6"/>
<organism evidence="1">
    <name type="scientific">bioreactor metagenome</name>
    <dbReference type="NCBI Taxonomy" id="1076179"/>
    <lineage>
        <taxon>unclassified sequences</taxon>
        <taxon>metagenomes</taxon>
        <taxon>ecological metagenomes</taxon>
    </lineage>
</organism>
<accession>A0A645JBU6</accession>
<gene>
    <name evidence="1" type="primary">yaaH_12</name>
    <name evidence="1" type="ORF">SDC9_208278</name>
</gene>
<dbReference type="GO" id="GO:0070492">
    <property type="term" value="F:oligosaccharide binding"/>
    <property type="evidence" value="ECO:0007669"/>
    <property type="project" value="TreeGrafter"/>
</dbReference>
<dbReference type="Gene3D" id="3.20.20.80">
    <property type="entry name" value="Glycosidases"/>
    <property type="match status" value="1"/>
</dbReference>
<dbReference type="InterPro" id="IPR029070">
    <property type="entry name" value="Chitinase_insertion_sf"/>
</dbReference>
<dbReference type="EMBL" id="VSSQ01135959">
    <property type="protein sequence ID" value="MPN60550.1"/>
    <property type="molecule type" value="Genomic_DNA"/>
</dbReference>
<comment type="caution">
    <text evidence="1">The sequence shown here is derived from an EMBL/GenBank/DDBJ whole genome shotgun (WGS) entry which is preliminary data.</text>
</comment>
<sequence>MPYVEGESKAKSISNVNAVKLARENNAEILFDETAYSPYFYYTKDGNEHIVYFEDARSINAKALLVPEYGFYGLSYWNIMKYFPQNWLVLISLFDIEKFSY</sequence>
<dbReference type="PANTHER" id="PTHR46066:SF2">
    <property type="entry name" value="CHITINASE DOMAIN-CONTAINING PROTEIN 1"/>
    <property type="match status" value="1"/>
</dbReference>
<protein>
    <submittedName>
        <fullName evidence="1">Spore germination protein YaaH</fullName>
    </submittedName>
</protein>
<dbReference type="GO" id="GO:0012505">
    <property type="term" value="C:endomembrane system"/>
    <property type="evidence" value="ECO:0007669"/>
    <property type="project" value="TreeGrafter"/>
</dbReference>
<reference evidence="1" key="1">
    <citation type="submission" date="2019-08" db="EMBL/GenBank/DDBJ databases">
        <authorList>
            <person name="Kucharzyk K."/>
            <person name="Murdoch R.W."/>
            <person name="Higgins S."/>
            <person name="Loffler F."/>
        </authorList>
    </citation>
    <scope>NUCLEOTIDE SEQUENCE</scope>
</reference>